<keyword evidence="2" id="KW-1185">Reference proteome</keyword>
<sequence length="104" mass="11376">MFDIKTLKSDAALVASAPRSTLASPVLLEAVTHLLDVPGPNRSACMARRLRQTEFEEFQSLCRALLGSPAKNDCDLLRLQLYADIVHEALDDQSRSYSASLAAE</sequence>
<organism evidence="1 2">
    <name type="scientific">Roseivivax halodurans JCM 10272</name>
    <dbReference type="NCBI Taxonomy" id="1449350"/>
    <lineage>
        <taxon>Bacteria</taxon>
        <taxon>Pseudomonadati</taxon>
        <taxon>Pseudomonadota</taxon>
        <taxon>Alphaproteobacteria</taxon>
        <taxon>Rhodobacterales</taxon>
        <taxon>Roseobacteraceae</taxon>
        <taxon>Roseivivax</taxon>
    </lineage>
</organism>
<comment type="caution">
    <text evidence="1">The sequence shown here is derived from an EMBL/GenBank/DDBJ whole genome shotgun (WGS) entry which is preliminary data.</text>
</comment>
<accession>X7EDU2</accession>
<dbReference type="RefSeq" id="WP_037263513.1">
    <property type="nucleotide sequence ID" value="NZ_JALZ01000014.1"/>
</dbReference>
<dbReference type="OrthoDB" id="7859578at2"/>
<dbReference type="Proteomes" id="UP000022447">
    <property type="component" value="Unassembled WGS sequence"/>
</dbReference>
<name>X7EDU2_9RHOB</name>
<evidence type="ECO:0000313" key="1">
    <source>
        <dbReference type="EMBL" id="ETX14040.1"/>
    </source>
</evidence>
<reference evidence="1 2" key="1">
    <citation type="submission" date="2014-01" db="EMBL/GenBank/DDBJ databases">
        <title>Roseivivax halodurans JCM 10272 Genome Sequencing.</title>
        <authorList>
            <person name="Lai Q."/>
            <person name="Li G."/>
            <person name="Shao Z."/>
        </authorList>
    </citation>
    <scope>NUCLEOTIDE SEQUENCE [LARGE SCALE GENOMIC DNA]</scope>
    <source>
        <strain evidence="1 2">JCM 10272</strain>
    </source>
</reference>
<proteinExistence type="predicted"/>
<protein>
    <submittedName>
        <fullName evidence="1">Uncharacterized protein</fullName>
    </submittedName>
</protein>
<dbReference type="AlphaFoldDB" id="X7EDU2"/>
<gene>
    <name evidence="1" type="ORF">OCH239_05215</name>
</gene>
<evidence type="ECO:0000313" key="2">
    <source>
        <dbReference type="Proteomes" id="UP000022447"/>
    </source>
</evidence>
<dbReference type="EMBL" id="JALZ01000014">
    <property type="protein sequence ID" value="ETX14040.1"/>
    <property type="molecule type" value="Genomic_DNA"/>
</dbReference>